<gene>
    <name evidence="1" type="ORF">R5R35_006815</name>
</gene>
<dbReference type="PANTHER" id="PTHR10224">
    <property type="entry name" value="ES1 PROTEIN HOMOLOG, MITOCHONDRIAL"/>
    <property type="match status" value="1"/>
</dbReference>
<organism evidence="1 2">
    <name type="scientific">Gryllus longicercus</name>
    <dbReference type="NCBI Taxonomy" id="2509291"/>
    <lineage>
        <taxon>Eukaryota</taxon>
        <taxon>Metazoa</taxon>
        <taxon>Ecdysozoa</taxon>
        <taxon>Arthropoda</taxon>
        <taxon>Hexapoda</taxon>
        <taxon>Insecta</taxon>
        <taxon>Pterygota</taxon>
        <taxon>Neoptera</taxon>
        <taxon>Polyneoptera</taxon>
        <taxon>Orthoptera</taxon>
        <taxon>Ensifera</taxon>
        <taxon>Gryllidea</taxon>
        <taxon>Grylloidea</taxon>
        <taxon>Gryllidae</taxon>
        <taxon>Gryllinae</taxon>
        <taxon>Gryllus</taxon>
    </lineage>
</organism>
<dbReference type="AlphaFoldDB" id="A0AAN9VL66"/>
<comment type="caution">
    <text evidence="1">The sequence shown here is derived from an EMBL/GenBank/DDBJ whole genome shotgun (WGS) entry which is preliminary data.</text>
</comment>
<dbReference type="Gene3D" id="3.40.50.880">
    <property type="match status" value="1"/>
</dbReference>
<protein>
    <recommendedName>
        <fullName evidence="3">ES1 protein</fullName>
    </recommendedName>
</protein>
<dbReference type="NCBIfam" id="NF008747">
    <property type="entry name" value="PRK11780.1"/>
    <property type="match status" value="1"/>
</dbReference>
<evidence type="ECO:0008006" key="3">
    <source>
        <dbReference type="Google" id="ProtNLM"/>
    </source>
</evidence>
<evidence type="ECO:0000313" key="2">
    <source>
        <dbReference type="Proteomes" id="UP001378592"/>
    </source>
</evidence>
<dbReference type="GO" id="GO:0005739">
    <property type="term" value="C:mitochondrion"/>
    <property type="evidence" value="ECO:0007669"/>
    <property type="project" value="TreeGrafter"/>
</dbReference>
<keyword evidence="2" id="KW-1185">Reference proteome</keyword>
<dbReference type="InterPro" id="IPR029062">
    <property type="entry name" value="Class_I_gatase-like"/>
</dbReference>
<accession>A0AAN9VL66</accession>
<dbReference type="CDD" id="cd03133">
    <property type="entry name" value="GATase1_ES1"/>
    <property type="match status" value="1"/>
</dbReference>
<dbReference type="Proteomes" id="UP001378592">
    <property type="component" value="Unassembled WGS sequence"/>
</dbReference>
<proteinExistence type="predicted"/>
<evidence type="ECO:0000313" key="1">
    <source>
        <dbReference type="EMBL" id="KAK7866980.1"/>
    </source>
</evidence>
<dbReference type="SUPFAM" id="SSF52317">
    <property type="entry name" value="Class I glutamine amidotransferase-like"/>
    <property type="match status" value="1"/>
</dbReference>
<dbReference type="EMBL" id="JAZDUA010000130">
    <property type="protein sequence ID" value="KAK7866980.1"/>
    <property type="molecule type" value="Genomic_DNA"/>
</dbReference>
<name>A0AAN9VL66_9ORTH</name>
<reference evidence="1 2" key="1">
    <citation type="submission" date="2024-03" db="EMBL/GenBank/DDBJ databases">
        <title>The genome assembly and annotation of the cricket Gryllus longicercus Weissman &amp; Gray.</title>
        <authorList>
            <person name="Szrajer S."/>
            <person name="Gray D."/>
            <person name="Ylla G."/>
        </authorList>
    </citation>
    <scope>NUCLEOTIDE SEQUENCE [LARGE SCALE GENOMIC DNA]</scope>
    <source>
        <strain evidence="1">DAG 2021-001</strain>
        <tissue evidence="1">Whole body minus gut</tissue>
    </source>
</reference>
<dbReference type="PANTHER" id="PTHR10224:SF17">
    <property type="entry name" value="DJ-1_PFPI DOMAIN-CONTAINING PROTEIN"/>
    <property type="match status" value="1"/>
</dbReference>
<sequence length="262" mass="28295">MLGLFTKNTTRVLSSHLSVATYATKASKKVAVVLSGCGVFDGSEIHEASYVLAHLTREGVEPLCFAPDIPQLHVINHHKGAPVEKECRNVLTESARIARGNVKPLNLLNESCADAIVFPGGFGAAKNLSDFALKGADCSVNEDVARVLKEFHKARKPIGLCCIAPVLAAKILGNVVLTLGKKDGECWPHSGAIEQAEKMGAKMEFKNVDEIAVDTKNNIITTPAFMFDGKFHEIYDGIGLMIKELVCQIKNSTSIHTCTSYE</sequence>